<feature type="domain" description="Piwi" evidence="12">
    <location>
        <begin position="607"/>
        <end position="906"/>
    </location>
</feature>
<evidence type="ECO:0000256" key="6">
    <source>
        <dbReference type="ARBA" id="ARBA00022884"/>
    </source>
</evidence>
<dbReference type="Gene3D" id="3.30.420.10">
    <property type="entry name" value="Ribonuclease H-like superfamily/Ribonuclease H"/>
    <property type="match status" value="1"/>
</dbReference>
<evidence type="ECO:0000256" key="2">
    <source>
        <dbReference type="ARBA" id="ARBA00004556"/>
    </source>
</evidence>
<dbReference type="GO" id="GO:0141009">
    <property type="term" value="P:transposable element silencing by piRNA-mediated mRNA destabilization"/>
    <property type="evidence" value="ECO:0007669"/>
    <property type="project" value="UniProtKB-ARBA"/>
</dbReference>
<dbReference type="GO" id="GO:0043186">
    <property type="term" value="C:P granule"/>
    <property type="evidence" value="ECO:0007669"/>
    <property type="project" value="UniProtKB-ARBA"/>
</dbReference>
<dbReference type="Pfam" id="PF23278">
    <property type="entry name" value="Piwi_N"/>
    <property type="match status" value="1"/>
</dbReference>
<evidence type="ECO:0000256" key="3">
    <source>
        <dbReference type="ARBA" id="ARBA00022473"/>
    </source>
</evidence>
<dbReference type="Gene3D" id="2.170.260.10">
    <property type="entry name" value="paz domain"/>
    <property type="match status" value="1"/>
</dbReference>
<dbReference type="CDD" id="cd04658">
    <property type="entry name" value="Piwi_piwi-like_Euk"/>
    <property type="match status" value="1"/>
</dbReference>
<evidence type="ECO:0000256" key="9">
    <source>
        <dbReference type="ARBA" id="ARBA00038291"/>
    </source>
</evidence>
<dbReference type="InterPro" id="IPR003100">
    <property type="entry name" value="PAZ_dom"/>
</dbReference>
<dbReference type="Pfam" id="PF02171">
    <property type="entry name" value="Piwi"/>
    <property type="match status" value="1"/>
</dbReference>
<dbReference type="GO" id="GO:0048471">
    <property type="term" value="C:perinuclear region of cytoplasm"/>
    <property type="evidence" value="ECO:0007669"/>
    <property type="project" value="UniProtKB-SubCell"/>
</dbReference>
<feature type="compositionally biased region" description="Gly residues" evidence="10">
    <location>
        <begin position="57"/>
        <end position="69"/>
    </location>
</feature>
<dbReference type="FunFam" id="2.170.260.10:FF:000003">
    <property type="entry name" value="Piwi-like RNA-mediated gene silencing 2"/>
    <property type="match status" value="1"/>
</dbReference>
<dbReference type="GO" id="GO:0003723">
    <property type="term" value="F:RNA binding"/>
    <property type="evidence" value="ECO:0007669"/>
    <property type="project" value="UniProtKB-KW"/>
</dbReference>
<dbReference type="SMART" id="SM00950">
    <property type="entry name" value="Piwi"/>
    <property type="match status" value="1"/>
</dbReference>
<keyword evidence="8" id="KW-0943">RNA-mediated gene silencing</keyword>
<keyword evidence="4" id="KW-0963">Cytoplasm</keyword>
<comment type="subcellular location">
    <subcellularLocation>
        <location evidence="1">Cytoplasm</location>
        <location evidence="1">Cytoplasmic ribonucleoprotein granule</location>
    </subcellularLocation>
    <subcellularLocation>
        <location evidence="2">Cytoplasm</location>
        <location evidence="2">Perinuclear region</location>
    </subcellularLocation>
</comment>
<accession>A0A182X7M1</accession>
<dbReference type="InterPro" id="IPR036397">
    <property type="entry name" value="RNaseH_sf"/>
</dbReference>
<dbReference type="GO" id="GO:0140965">
    <property type="term" value="P:secondary piRNA processing"/>
    <property type="evidence" value="ECO:0007669"/>
    <property type="project" value="UniProtKB-ARBA"/>
</dbReference>
<dbReference type="InterPro" id="IPR012337">
    <property type="entry name" value="RNaseH-like_sf"/>
</dbReference>
<feature type="compositionally biased region" description="Basic and acidic residues" evidence="10">
    <location>
        <begin position="18"/>
        <end position="32"/>
    </location>
</feature>
<comment type="similarity">
    <text evidence="9">Belongs to the argonaute family. Piwi subfamily.</text>
</comment>
<dbReference type="FunFam" id="3.30.420.10:FF:000014">
    <property type="entry name" value="Piwi-like RNA-mediated gene silencing 1"/>
    <property type="match status" value="1"/>
</dbReference>
<evidence type="ECO:0000256" key="4">
    <source>
        <dbReference type="ARBA" id="ARBA00022490"/>
    </source>
</evidence>
<dbReference type="PANTHER" id="PTHR22891">
    <property type="entry name" value="EUKARYOTIC TRANSLATION INITIATION FACTOR 2C"/>
    <property type="match status" value="1"/>
</dbReference>
<dbReference type="Proteomes" id="UP000076407">
    <property type="component" value="Unassembled WGS sequence"/>
</dbReference>
<dbReference type="STRING" id="34691.A0A182X7M1"/>
<dbReference type="Pfam" id="PF02170">
    <property type="entry name" value="PAZ"/>
    <property type="match status" value="1"/>
</dbReference>
<evidence type="ECO:0000259" key="11">
    <source>
        <dbReference type="PROSITE" id="PS50821"/>
    </source>
</evidence>
<evidence type="ECO:0000313" key="13">
    <source>
        <dbReference type="EnsemblMetazoa" id="AQUA005807-PA"/>
    </source>
</evidence>
<dbReference type="PROSITE" id="PS50821">
    <property type="entry name" value="PAZ"/>
    <property type="match status" value="1"/>
</dbReference>
<proteinExistence type="inferred from homology"/>
<dbReference type="EnsemblMetazoa" id="AQUA005807-RA">
    <property type="protein sequence ID" value="AQUA005807-PA"/>
    <property type="gene ID" value="AQUA005807"/>
</dbReference>
<evidence type="ECO:0000256" key="7">
    <source>
        <dbReference type="ARBA" id="ARBA00022943"/>
    </source>
</evidence>
<dbReference type="GO" id="GO:0048477">
    <property type="term" value="P:oogenesis"/>
    <property type="evidence" value="ECO:0007669"/>
    <property type="project" value="UniProtKB-KW"/>
</dbReference>
<dbReference type="InterPro" id="IPR003165">
    <property type="entry name" value="Piwi"/>
</dbReference>
<evidence type="ECO:0000256" key="5">
    <source>
        <dbReference type="ARBA" id="ARBA00022782"/>
    </source>
</evidence>
<dbReference type="VEuPathDB" id="VectorBase:AQUA005807"/>
<dbReference type="InterPro" id="IPR036085">
    <property type="entry name" value="PAZ_dom_sf"/>
</dbReference>
<reference evidence="13" key="1">
    <citation type="submission" date="2020-05" db="UniProtKB">
        <authorList>
            <consortium name="EnsemblMetazoa"/>
        </authorList>
    </citation>
    <scope>IDENTIFICATION</scope>
    <source>
        <strain evidence="13">SANGQUA</strain>
    </source>
</reference>
<keyword evidence="7" id="KW-0896">Oogenesis</keyword>
<keyword evidence="3" id="KW-0217">Developmental protein</keyword>
<dbReference type="Gene3D" id="3.40.50.2300">
    <property type="match status" value="1"/>
</dbReference>
<evidence type="ECO:0000256" key="8">
    <source>
        <dbReference type="ARBA" id="ARBA00023158"/>
    </source>
</evidence>
<protein>
    <submittedName>
        <fullName evidence="13">Uncharacterized protein</fullName>
    </submittedName>
</protein>
<dbReference type="AlphaFoldDB" id="A0A182X7M1"/>
<dbReference type="SMART" id="SM00949">
    <property type="entry name" value="PAZ"/>
    <property type="match status" value="1"/>
</dbReference>
<feature type="region of interest" description="Disordered" evidence="10">
    <location>
        <begin position="1"/>
        <end position="166"/>
    </location>
</feature>
<dbReference type="CDD" id="cd02845">
    <property type="entry name" value="PAZ_piwi_like"/>
    <property type="match status" value="1"/>
</dbReference>
<sequence length="920" mass="104272">MAYRVLKLHPPPASSMADGRREPPPYGRDRIRGTLGSNSPYEGGRGGGHPSMRGGYPPHGGPGGAGAGAGASYQTQERRPTWRNPSPGPSESRDAVPSTSAAVSTPAFSTNVHEPPPQPQPSSSGLGNIGRPLHRAAGPRRRPLADTLRTRGPDAPSKHGTTGQPLQLQSNYFKLLKRVDWTLYHYQVEMVPPCASPRLMQSLVNEHKKLLGGFVFDGTQLFTACKLSNDELVLHSQHDRTGDKYELHIQRVAVVDMTDETGIQVLNLILRRAMNGLNLQLVGRNLYDAAAKIPIREYHIELWPGYITSIRQHENEVLVCCEIAHKTMRMQTCYDILRECQRHDRNFKDAFRRAVIGCVVLTGYNNKTYTIHDVTFETTPESTFDTKNGKISFLDYYKNKYNLRIRDSYQPMLLSRAKKKDTRSGDSELMALVPELCQMTGLTDSMRSDFKMMRAMADHTRLNPDRRIERLETFNRRLQTSPESQEVFKVWQMELDRRLVELPGRLLPQEMIFFSTTSNGVQAGENADWTAHFRDNPMFATVRLSRWYLIVPSRCQREAGDFLNCMITAARGMRFEISNCEMVPMPDDSPGTYIRTLDAIINRDPQMIMCVVSNSKSDRYTAIKKKCCVERAIPTQIMVQKTITPKSGNVRTLMSVATKVVIQMNCKLGGVPWKVKIPLNGLMTIGFDVCHDSKDKSKSFGAMVATLDHDNRGTPKFFSTVSHHSSGEEISNYLPLNTVKALNEYRREFGELPKRIIFYRDGVSDGQLQYIYDHEVRSLVEKLGQIYKSAGIEQDVLLTFFIVNKRINTRFFDHRLNPRPGTVVDNVVTLPQRTDFYLVSQSVKQGTVSPTAYNVIYDTSGLKIDHLQMLSYKQCHLYYNWSGTTRVPAVCQYAHKLSFLVGQYLHQTPSNMLEKKLYFL</sequence>
<evidence type="ECO:0000259" key="12">
    <source>
        <dbReference type="PROSITE" id="PS50822"/>
    </source>
</evidence>
<evidence type="ECO:0000256" key="10">
    <source>
        <dbReference type="SAM" id="MobiDB-lite"/>
    </source>
</evidence>
<dbReference type="GO" id="GO:0016891">
    <property type="term" value="F:RNA endonuclease activity producing 5'-phosphomonoesters, hydrolytic mechanism"/>
    <property type="evidence" value="ECO:0007669"/>
    <property type="project" value="UniProtKB-ARBA"/>
</dbReference>
<evidence type="ECO:0000313" key="14">
    <source>
        <dbReference type="Proteomes" id="UP000076407"/>
    </source>
</evidence>
<dbReference type="SUPFAM" id="SSF101690">
    <property type="entry name" value="PAZ domain"/>
    <property type="match status" value="1"/>
</dbReference>
<feature type="compositionally biased region" description="Polar residues" evidence="10">
    <location>
        <begin position="97"/>
        <end position="112"/>
    </location>
</feature>
<organism evidence="13 14">
    <name type="scientific">Anopheles quadriannulatus</name>
    <name type="common">Mosquito</name>
    <dbReference type="NCBI Taxonomy" id="34691"/>
    <lineage>
        <taxon>Eukaryota</taxon>
        <taxon>Metazoa</taxon>
        <taxon>Ecdysozoa</taxon>
        <taxon>Arthropoda</taxon>
        <taxon>Hexapoda</taxon>
        <taxon>Insecta</taxon>
        <taxon>Pterygota</taxon>
        <taxon>Neoptera</taxon>
        <taxon>Endopterygota</taxon>
        <taxon>Diptera</taxon>
        <taxon>Nematocera</taxon>
        <taxon>Culicoidea</taxon>
        <taxon>Culicidae</taxon>
        <taxon>Anophelinae</taxon>
        <taxon>Anopheles</taxon>
    </lineage>
</organism>
<dbReference type="SUPFAM" id="SSF53098">
    <property type="entry name" value="Ribonuclease H-like"/>
    <property type="match status" value="1"/>
</dbReference>
<keyword evidence="6" id="KW-0694">RNA-binding</keyword>
<name>A0A182X7M1_ANOQN</name>
<feature type="compositionally biased region" description="Basic residues" evidence="10">
    <location>
        <begin position="132"/>
        <end position="142"/>
    </location>
</feature>
<keyword evidence="14" id="KW-1185">Reference proteome</keyword>
<keyword evidence="5" id="KW-0221">Differentiation</keyword>
<dbReference type="PROSITE" id="PS50822">
    <property type="entry name" value="PIWI"/>
    <property type="match status" value="1"/>
</dbReference>
<feature type="domain" description="PAZ" evidence="11">
    <location>
        <begin position="332"/>
        <end position="441"/>
    </location>
</feature>
<evidence type="ECO:0000256" key="1">
    <source>
        <dbReference type="ARBA" id="ARBA00004331"/>
    </source>
</evidence>